<proteinExistence type="predicted"/>
<comment type="caution">
    <text evidence="3">The sequence shown here is derived from an EMBL/GenBank/DDBJ whole genome shotgun (WGS) entry which is preliminary data.</text>
</comment>
<protein>
    <submittedName>
        <fullName evidence="3">MbcA/ParS/Xre antitoxin family protein</fullName>
    </submittedName>
</protein>
<sequence>MSVSQPNAAPDITAKTAENAVLTKATLRAAELMDITARTLASIIGVSEATVSRMRRQEFLLERGTKPFELAVLFVRLFRSLDAIVGGDEAIARAWLKNTNTAFDGSPLEKILTITGLVDVIAYLDSRRALV</sequence>
<dbReference type="InterPro" id="IPR024467">
    <property type="entry name" value="Xre/MbcA/ParS-like_toxin-bd"/>
</dbReference>
<dbReference type="Pfam" id="PF20432">
    <property type="entry name" value="Xre-like-HTH"/>
    <property type="match status" value="1"/>
</dbReference>
<dbReference type="EMBL" id="JAMYQB010000023">
    <property type="protein sequence ID" value="MER9407154.1"/>
    <property type="molecule type" value="Genomic_DNA"/>
</dbReference>
<accession>A0ABV1Z5C4</accession>
<name>A0ABV1Z5C4_9HYPH</name>
<dbReference type="Proteomes" id="UP001433071">
    <property type="component" value="Unassembled WGS sequence"/>
</dbReference>
<evidence type="ECO:0000313" key="3">
    <source>
        <dbReference type="EMBL" id="MER9407154.1"/>
    </source>
</evidence>
<feature type="domain" description="Antitoxin Xre/MbcA/ParS-like toxin-binding" evidence="1">
    <location>
        <begin position="80"/>
        <end position="128"/>
    </location>
</feature>
<dbReference type="RefSeq" id="WP_352560832.1">
    <property type="nucleotide sequence ID" value="NZ_JAMYQB010000023.1"/>
</dbReference>
<gene>
    <name evidence="3" type="ORF">NKI36_24270</name>
</gene>
<dbReference type="Pfam" id="PF09722">
    <property type="entry name" value="Xre_MbcA_ParS_C"/>
    <property type="match status" value="1"/>
</dbReference>
<feature type="domain" description="Antitoxin Xre-like helix-turn-helix" evidence="2">
    <location>
        <begin position="15"/>
        <end position="76"/>
    </location>
</feature>
<organism evidence="3 4">
    <name type="scientific">Mesorhizobium caraganae</name>
    <dbReference type="NCBI Taxonomy" id="483206"/>
    <lineage>
        <taxon>Bacteria</taxon>
        <taxon>Pseudomonadati</taxon>
        <taxon>Pseudomonadota</taxon>
        <taxon>Alphaproteobacteria</taxon>
        <taxon>Hyphomicrobiales</taxon>
        <taxon>Phyllobacteriaceae</taxon>
        <taxon>Mesorhizobium</taxon>
    </lineage>
</organism>
<evidence type="ECO:0000259" key="2">
    <source>
        <dbReference type="Pfam" id="PF20432"/>
    </source>
</evidence>
<keyword evidence="4" id="KW-1185">Reference proteome</keyword>
<evidence type="ECO:0000259" key="1">
    <source>
        <dbReference type="Pfam" id="PF09722"/>
    </source>
</evidence>
<evidence type="ECO:0000313" key="4">
    <source>
        <dbReference type="Proteomes" id="UP001433071"/>
    </source>
</evidence>
<dbReference type="InterPro" id="IPR046847">
    <property type="entry name" value="Xre-like_HTH"/>
</dbReference>
<reference evidence="3 4" key="1">
    <citation type="journal article" date="2024" name="Proc. Natl. Acad. Sci. U.S.A.">
        <title>The evolutionary genomics of adaptation to stress in wild rhizobium bacteria.</title>
        <authorList>
            <person name="Kehlet-Delgado H."/>
            <person name="Montoya A.P."/>
            <person name="Jensen K.T."/>
            <person name="Wendlandt C.E."/>
            <person name="Dexheimer C."/>
            <person name="Roberts M."/>
            <person name="Torres Martinez L."/>
            <person name="Friesen M.L."/>
            <person name="Griffitts J.S."/>
            <person name="Porter S.S."/>
        </authorList>
    </citation>
    <scope>NUCLEOTIDE SEQUENCE [LARGE SCALE GENOMIC DNA]</scope>
    <source>
        <strain evidence="3 4">M0641</strain>
    </source>
</reference>